<dbReference type="GO" id="GO:0000155">
    <property type="term" value="F:phosphorelay sensor kinase activity"/>
    <property type="evidence" value="ECO:0007669"/>
    <property type="project" value="InterPro"/>
</dbReference>
<evidence type="ECO:0000256" key="8">
    <source>
        <dbReference type="SAM" id="Phobius"/>
    </source>
</evidence>
<keyword evidence="4" id="KW-0808">Transferase</keyword>
<dbReference type="AlphaFoldDB" id="A0A238VN07"/>
<keyword evidence="11" id="KW-1185">Reference proteome</keyword>
<dbReference type="Pfam" id="PF02518">
    <property type="entry name" value="HATPase_c"/>
    <property type="match status" value="1"/>
</dbReference>
<dbReference type="EC" id="2.7.13.3" evidence="2"/>
<gene>
    <name evidence="10" type="ORF">SAMN06265376_10154</name>
</gene>
<dbReference type="PROSITE" id="PS50109">
    <property type="entry name" value="HIS_KIN"/>
    <property type="match status" value="1"/>
</dbReference>
<protein>
    <recommendedName>
        <fullName evidence="2">histidine kinase</fullName>
        <ecNumber evidence="2">2.7.13.3</ecNumber>
    </recommendedName>
</protein>
<evidence type="ECO:0000259" key="9">
    <source>
        <dbReference type="PROSITE" id="PS50109"/>
    </source>
</evidence>
<evidence type="ECO:0000256" key="5">
    <source>
        <dbReference type="ARBA" id="ARBA00022692"/>
    </source>
</evidence>
<keyword evidence="6" id="KW-0418">Kinase</keyword>
<feature type="transmembrane region" description="Helical" evidence="8">
    <location>
        <begin position="110"/>
        <end position="132"/>
    </location>
</feature>
<dbReference type="Pfam" id="PF00512">
    <property type="entry name" value="HisKA"/>
    <property type="match status" value="1"/>
</dbReference>
<dbReference type="SMART" id="SM00388">
    <property type="entry name" value="HisKA"/>
    <property type="match status" value="1"/>
</dbReference>
<name>A0A238VN07_9FLAO</name>
<evidence type="ECO:0000256" key="6">
    <source>
        <dbReference type="ARBA" id="ARBA00022777"/>
    </source>
</evidence>
<dbReference type="Gene3D" id="1.10.287.130">
    <property type="match status" value="1"/>
</dbReference>
<organism evidence="10 11">
    <name type="scientific">Dokdonia pacifica</name>
    <dbReference type="NCBI Taxonomy" id="1627892"/>
    <lineage>
        <taxon>Bacteria</taxon>
        <taxon>Pseudomonadati</taxon>
        <taxon>Bacteroidota</taxon>
        <taxon>Flavobacteriia</taxon>
        <taxon>Flavobacteriales</taxon>
        <taxon>Flavobacteriaceae</taxon>
        <taxon>Dokdonia</taxon>
    </lineage>
</organism>
<feature type="domain" description="Histidine kinase" evidence="9">
    <location>
        <begin position="199"/>
        <end position="374"/>
    </location>
</feature>
<sequence>MSTALMLLTALALFIYTRSLLDNELEEELYSKVAFIEESLNRGNSLSSVEPIIHITRVTEIYPDVLKDTLIYDPRQDEVEMFKELTSVVKTSSGLYEIKTRTLVIESEDIFTAIIVSFLSILAIAFIILFFINKSRNEKMWAPFFTNLNRLKNFSLESRGQLHLESSDIEEFEELNRELQSLTEKLYIDYNNLKQFTEDVSHETQTPLAIIQAKIENIINQNNISNKQYEELTSIQNDIQRLTQLNKCLILLAKIDNDQFSNKEKVDLKKLLENRIEDFSEITNVKFNLLASKNAIIDIDPYLAEVLCNNLLSNALKYGDTSKPIEVIVDHRHLIVKNYGGAKIKDETKIFNRFYKEGASKKSTGLGLSIVNKVCTYYKFKPSYEYIDEQHIFTINFI</sequence>
<evidence type="ECO:0000313" key="11">
    <source>
        <dbReference type="Proteomes" id="UP000198379"/>
    </source>
</evidence>
<evidence type="ECO:0000256" key="4">
    <source>
        <dbReference type="ARBA" id="ARBA00022679"/>
    </source>
</evidence>
<evidence type="ECO:0000256" key="2">
    <source>
        <dbReference type="ARBA" id="ARBA00012438"/>
    </source>
</evidence>
<dbReference type="SUPFAM" id="SSF47384">
    <property type="entry name" value="Homodimeric domain of signal transducing histidine kinase"/>
    <property type="match status" value="1"/>
</dbReference>
<proteinExistence type="predicted"/>
<keyword evidence="8" id="KW-0472">Membrane</keyword>
<dbReference type="InterPro" id="IPR050428">
    <property type="entry name" value="TCS_sensor_his_kinase"/>
</dbReference>
<dbReference type="InterPro" id="IPR003661">
    <property type="entry name" value="HisK_dim/P_dom"/>
</dbReference>
<keyword evidence="3" id="KW-0597">Phosphoprotein</keyword>
<dbReference type="PANTHER" id="PTHR45436">
    <property type="entry name" value="SENSOR HISTIDINE KINASE YKOH"/>
    <property type="match status" value="1"/>
</dbReference>
<dbReference type="PANTHER" id="PTHR45436:SF5">
    <property type="entry name" value="SENSOR HISTIDINE KINASE TRCS"/>
    <property type="match status" value="1"/>
</dbReference>
<comment type="catalytic activity">
    <reaction evidence="1">
        <text>ATP + protein L-histidine = ADP + protein N-phospho-L-histidine.</text>
        <dbReference type="EC" id="2.7.13.3"/>
    </reaction>
</comment>
<dbReference type="GO" id="GO:0005886">
    <property type="term" value="C:plasma membrane"/>
    <property type="evidence" value="ECO:0007669"/>
    <property type="project" value="TreeGrafter"/>
</dbReference>
<dbReference type="InterPro" id="IPR036097">
    <property type="entry name" value="HisK_dim/P_sf"/>
</dbReference>
<dbReference type="SUPFAM" id="SSF55874">
    <property type="entry name" value="ATPase domain of HSP90 chaperone/DNA topoisomerase II/histidine kinase"/>
    <property type="match status" value="1"/>
</dbReference>
<dbReference type="Gene3D" id="3.30.565.10">
    <property type="entry name" value="Histidine kinase-like ATPase, C-terminal domain"/>
    <property type="match status" value="1"/>
</dbReference>
<keyword evidence="7 8" id="KW-1133">Transmembrane helix</keyword>
<reference evidence="10 11" key="1">
    <citation type="submission" date="2017-06" db="EMBL/GenBank/DDBJ databases">
        <authorList>
            <person name="Kim H.J."/>
            <person name="Triplett B.A."/>
        </authorList>
    </citation>
    <scope>NUCLEOTIDE SEQUENCE [LARGE SCALE GENOMIC DNA]</scope>
    <source>
        <strain evidence="10 11">DSM 25597</strain>
    </source>
</reference>
<dbReference type="RefSeq" id="WP_218823070.1">
    <property type="nucleotide sequence ID" value="NZ_FZNY01000001.1"/>
</dbReference>
<evidence type="ECO:0000256" key="7">
    <source>
        <dbReference type="ARBA" id="ARBA00022989"/>
    </source>
</evidence>
<dbReference type="InterPro" id="IPR036890">
    <property type="entry name" value="HATPase_C_sf"/>
</dbReference>
<dbReference type="InterPro" id="IPR003594">
    <property type="entry name" value="HATPase_dom"/>
</dbReference>
<dbReference type="InterPro" id="IPR005467">
    <property type="entry name" value="His_kinase_dom"/>
</dbReference>
<evidence type="ECO:0000313" key="10">
    <source>
        <dbReference type="EMBL" id="SNR35527.1"/>
    </source>
</evidence>
<evidence type="ECO:0000256" key="3">
    <source>
        <dbReference type="ARBA" id="ARBA00022553"/>
    </source>
</evidence>
<dbReference type="EMBL" id="FZNY01000001">
    <property type="protein sequence ID" value="SNR35527.1"/>
    <property type="molecule type" value="Genomic_DNA"/>
</dbReference>
<dbReference type="Proteomes" id="UP000198379">
    <property type="component" value="Unassembled WGS sequence"/>
</dbReference>
<evidence type="ECO:0000256" key="1">
    <source>
        <dbReference type="ARBA" id="ARBA00000085"/>
    </source>
</evidence>
<accession>A0A238VN07</accession>
<keyword evidence="5 8" id="KW-0812">Transmembrane</keyword>